<evidence type="ECO:0000256" key="3">
    <source>
        <dbReference type="SAM" id="Coils"/>
    </source>
</evidence>
<dbReference type="GO" id="GO:0042073">
    <property type="term" value="P:intraciliary transport"/>
    <property type="evidence" value="ECO:0007669"/>
    <property type="project" value="TreeGrafter"/>
</dbReference>
<comment type="similarity">
    <text evidence="1">Belongs to the LCA5 family.</text>
</comment>
<sequence length="643" mass="73630">MTSVASSVSINKTGENSRSKSCDTVCSSSSCFFKRRKPILPYNIRPPPPSRSTGNIVRQRVLSAKIQKVRSLQSQLNDANFHLAELAKENQALMNLQKRQDKALSRYENSNADLPRLLHKHEEEIRNLMEKNKILRKSLKETSTTLKLKDEELTKAKEQLFHLETLNKDKRLIEREKLCEKVDDLQFKLTKSEEQVAQINRRLMLETKNSKHRLNAEIVKNKQNQKEIARAMAEIDRLTNLLETREISPSKRHQRFSRMPNRQSMSLVCLDNNSMDKPNRHDIKAPVSEVRLEPIANKIIEEADKPSFMMTIPSENIKSRLSSGSGRKKSLEKLTNGESVKDEITKKLTDFNKDIDGFRKFSKDTVRKLTEELEELEYNKEEVNSDEDIENMAKKHKEKYKSLKDEIDIIKTSKKELNNVEDKDKDHQENSLLQSKRSEDAMGNLIDKLSNKNSQEGNLSPEDDTESIDSDISTDKKLSKIAKTLDQAIQKTVENNRGEFDRKLGEYCSTVINDVKKCDTKIKTHKTSIKMYKEDTDKLLDSFNEAKSMEANLQKSVLGNASDFDFLNIFNETALESSDKNGMNKNKINNNVMKAQPKVSVQDKDKLLATLRAIDNGDTLERVGNLTRSTALMGELFGDVSEV</sequence>
<dbReference type="InterPro" id="IPR026188">
    <property type="entry name" value="Lebercilin-like"/>
</dbReference>
<evidence type="ECO:0000256" key="4">
    <source>
        <dbReference type="SAM" id="MobiDB-lite"/>
    </source>
</evidence>
<feature type="compositionally biased region" description="Polar residues" evidence="4">
    <location>
        <begin position="1"/>
        <end position="14"/>
    </location>
</feature>
<evidence type="ECO:0000313" key="7">
    <source>
        <dbReference type="Proteomes" id="UP001154078"/>
    </source>
</evidence>
<dbReference type="InterPro" id="IPR028933">
    <property type="entry name" value="Lebercilin_dom"/>
</dbReference>
<keyword evidence="7" id="KW-1185">Reference proteome</keyword>
<feature type="coiled-coil region" evidence="3">
    <location>
        <begin position="69"/>
        <end position="241"/>
    </location>
</feature>
<feature type="region of interest" description="Disordered" evidence="4">
    <location>
        <begin position="418"/>
        <end position="472"/>
    </location>
</feature>
<organism evidence="6 7">
    <name type="scientific">Brassicogethes aeneus</name>
    <name type="common">Rape pollen beetle</name>
    <name type="synonym">Meligethes aeneus</name>
    <dbReference type="NCBI Taxonomy" id="1431903"/>
    <lineage>
        <taxon>Eukaryota</taxon>
        <taxon>Metazoa</taxon>
        <taxon>Ecdysozoa</taxon>
        <taxon>Arthropoda</taxon>
        <taxon>Hexapoda</taxon>
        <taxon>Insecta</taxon>
        <taxon>Pterygota</taxon>
        <taxon>Neoptera</taxon>
        <taxon>Endopterygota</taxon>
        <taxon>Coleoptera</taxon>
        <taxon>Polyphaga</taxon>
        <taxon>Cucujiformia</taxon>
        <taxon>Nitidulidae</taxon>
        <taxon>Meligethinae</taxon>
        <taxon>Brassicogethes</taxon>
    </lineage>
</organism>
<dbReference type="EMBL" id="OV121136">
    <property type="protein sequence ID" value="CAH0556616.1"/>
    <property type="molecule type" value="Genomic_DNA"/>
</dbReference>
<feature type="compositionally biased region" description="Basic and acidic residues" evidence="4">
    <location>
        <begin position="418"/>
        <end position="429"/>
    </location>
</feature>
<evidence type="ECO:0000259" key="5">
    <source>
        <dbReference type="Pfam" id="PF15619"/>
    </source>
</evidence>
<evidence type="ECO:0000256" key="1">
    <source>
        <dbReference type="ARBA" id="ARBA00010229"/>
    </source>
</evidence>
<dbReference type="Pfam" id="PF15619">
    <property type="entry name" value="Lebercilin"/>
    <property type="match status" value="1"/>
</dbReference>
<feature type="domain" description="Lebercilin" evidence="5">
    <location>
        <begin position="57"/>
        <end position="246"/>
    </location>
</feature>
<evidence type="ECO:0000256" key="2">
    <source>
        <dbReference type="ARBA" id="ARBA00023054"/>
    </source>
</evidence>
<feature type="region of interest" description="Disordered" evidence="4">
    <location>
        <begin position="1"/>
        <end position="22"/>
    </location>
</feature>
<dbReference type="AlphaFoldDB" id="A0A9P0B7B8"/>
<reference evidence="6" key="1">
    <citation type="submission" date="2021-12" db="EMBL/GenBank/DDBJ databases">
        <authorList>
            <person name="King R."/>
        </authorList>
    </citation>
    <scope>NUCLEOTIDE SEQUENCE</scope>
</reference>
<dbReference type="PANTHER" id="PTHR16650:SF6">
    <property type="entry name" value="GH21622P"/>
    <property type="match status" value="1"/>
</dbReference>
<protein>
    <recommendedName>
        <fullName evidence="5">Lebercilin domain-containing protein</fullName>
    </recommendedName>
</protein>
<dbReference type="Proteomes" id="UP001154078">
    <property type="component" value="Chromosome 5"/>
</dbReference>
<dbReference type="GO" id="GO:0005930">
    <property type="term" value="C:axoneme"/>
    <property type="evidence" value="ECO:0007669"/>
    <property type="project" value="TreeGrafter"/>
</dbReference>
<name>A0A9P0B7B8_BRAAE</name>
<proteinExistence type="inferred from homology"/>
<dbReference type="PANTHER" id="PTHR16650">
    <property type="entry name" value="C21ORF13-RELATED"/>
    <property type="match status" value="1"/>
</dbReference>
<accession>A0A9P0B7B8</accession>
<gene>
    <name evidence="6" type="ORF">MELIAE_LOCUS7516</name>
</gene>
<dbReference type="OrthoDB" id="2123794at2759"/>
<keyword evidence="2 3" id="KW-0175">Coiled coil</keyword>
<evidence type="ECO:0000313" key="6">
    <source>
        <dbReference type="EMBL" id="CAH0556616.1"/>
    </source>
</evidence>